<feature type="domain" description="OmpR/PhoB-type" evidence="8">
    <location>
        <begin position="1"/>
        <end position="105"/>
    </location>
</feature>
<evidence type="ECO:0000313" key="9">
    <source>
        <dbReference type="EMBL" id="SEG29170.1"/>
    </source>
</evidence>
<feature type="compositionally biased region" description="Low complexity" evidence="7">
    <location>
        <begin position="326"/>
        <end position="335"/>
    </location>
</feature>
<gene>
    <name evidence="9" type="ORF">SAMN05216223_104218</name>
</gene>
<feature type="compositionally biased region" description="Gly residues" evidence="7">
    <location>
        <begin position="307"/>
        <end position="325"/>
    </location>
</feature>
<feature type="compositionally biased region" description="Low complexity" evidence="7">
    <location>
        <begin position="293"/>
        <end position="303"/>
    </location>
</feature>
<evidence type="ECO:0000256" key="5">
    <source>
        <dbReference type="ARBA" id="ARBA00023163"/>
    </source>
</evidence>
<dbReference type="PROSITE" id="PS51755">
    <property type="entry name" value="OMPR_PHOB"/>
    <property type="match status" value="1"/>
</dbReference>
<dbReference type="Pfam" id="PF03704">
    <property type="entry name" value="BTAD"/>
    <property type="match status" value="1"/>
</dbReference>
<feature type="compositionally biased region" description="Low complexity" evidence="7">
    <location>
        <begin position="348"/>
        <end position="362"/>
    </location>
</feature>
<dbReference type="Proteomes" id="UP000236754">
    <property type="component" value="Unassembled WGS sequence"/>
</dbReference>
<dbReference type="OrthoDB" id="3862494at2"/>
<evidence type="ECO:0000256" key="3">
    <source>
        <dbReference type="ARBA" id="ARBA00023015"/>
    </source>
</evidence>
<evidence type="ECO:0000256" key="7">
    <source>
        <dbReference type="SAM" id="MobiDB-lite"/>
    </source>
</evidence>
<dbReference type="EMBL" id="FNVU01000004">
    <property type="protein sequence ID" value="SEG29170.1"/>
    <property type="molecule type" value="Genomic_DNA"/>
</dbReference>
<dbReference type="SMART" id="SM00862">
    <property type="entry name" value="Trans_reg_C"/>
    <property type="match status" value="1"/>
</dbReference>
<feature type="compositionally biased region" description="Low complexity" evidence="7">
    <location>
        <begin position="382"/>
        <end position="398"/>
    </location>
</feature>
<dbReference type="InterPro" id="IPR027417">
    <property type="entry name" value="P-loop_NTPase"/>
</dbReference>
<keyword evidence="2" id="KW-0902">Two-component regulatory system</keyword>
<keyword evidence="10" id="KW-1185">Reference proteome</keyword>
<dbReference type="Pfam" id="PF13424">
    <property type="entry name" value="TPR_12"/>
    <property type="match status" value="1"/>
</dbReference>
<dbReference type="Gene3D" id="1.25.40.10">
    <property type="entry name" value="Tetratricopeptide repeat domain"/>
    <property type="match status" value="2"/>
</dbReference>
<dbReference type="PANTHER" id="PTHR35807:SF1">
    <property type="entry name" value="TRANSCRIPTIONAL REGULATOR REDD"/>
    <property type="match status" value="1"/>
</dbReference>
<dbReference type="GO" id="GO:0043531">
    <property type="term" value="F:ADP binding"/>
    <property type="evidence" value="ECO:0007669"/>
    <property type="project" value="InterPro"/>
</dbReference>
<evidence type="ECO:0000256" key="6">
    <source>
        <dbReference type="PROSITE-ProRule" id="PRU01091"/>
    </source>
</evidence>
<dbReference type="PANTHER" id="PTHR35807">
    <property type="entry name" value="TRANSCRIPTIONAL REGULATOR REDD-RELATED"/>
    <property type="match status" value="1"/>
</dbReference>
<dbReference type="SMART" id="SM00028">
    <property type="entry name" value="TPR"/>
    <property type="match status" value="4"/>
</dbReference>
<dbReference type="InterPro" id="IPR016032">
    <property type="entry name" value="Sig_transdc_resp-reg_C-effctor"/>
</dbReference>
<dbReference type="SUPFAM" id="SSF48452">
    <property type="entry name" value="TPR-like"/>
    <property type="match status" value="2"/>
</dbReference>
<dbReference type="SUPFAM" id="SSF52540">
    <property type="entry name" value="P-loop containing nucleoside triphosphate hydrolases"/>
    <property type="match status" value="1"/>
</dbReference>
<feature type="compositionally biased region" description="Low complexity" evidence="7">
    <location>
        <begin position="411"/>
        <end position="434"/>
    </location>
</feature>
<evidence type="ECO:0000256" key="1">
    <source>
        <dbReference type="ARBA" id="ARBA00005820"/>
    </source>
</evidence>
<evidence type="ECO:0000313" key="10">
    <source>
        <dbReference type="Proteomes" id="UP000236754"/>
    </source>
</evidence>
<dbReference type="SMART" id="SM01043">
    <property type="entry name" value="BTAD"/>
    <property type="match status" value="1"/>
</dbReference>
<dbReference type="SUPFAM" id="SSF46894">
    <property type="entry name" value="C-terminal effector domain of the bipartite response regulators"/>
    <property type="match status" value="1"/>
</dbReference>
<dbReference type="InterPro" id="IPR011990">
    <property type="entry name" value="TPR-like_helical_dom_sf"/>
</dbReference>
<accession>A0A1H5YZF0</accession>
<feature type="region of interest" description="Disordered" evidence="7">
    <location>
        <begin position="1109"/>
        <end position="1149"/>
    </location>
</feature>
<dbReference type="Gene3D" id="3.40.50.300">
    <property type="entry name" value="P-loop containing nucleotide triphosphate hydrolases"/>
    <property type="match status" value="1"/>
</dbReference>
<dbReference type="Pfam" id="PF00486">
    <property type="entry name" value="Trans_reg_C"/>
    <property type="match status" value="1"/>
</dbReference>
<dbReference type="InterPro" id="IPR005158">
    <property type="entry name" value="BTAD"/>
</dbReference>
<dbReference type="InterPro" id="IPR036388">
    <property type="entry name" value="WH-like_DNA-bd_sf"/>
</dbReference>
<dbReference type="Gene3D" id="1.10.10.10">
    <property type="entry name" value="Winged helix-like DNA-binding domain superfamily/Winged helix DNA-binding domain"/>
    <property type="match status" value="1"/>
</dbReference>
<dbReference type="CDD" id="cd15831">
    <property type="entry name" value="BTAD"/>
    <property type="match status" value="1"/>
</dbReference>
<reference evidence="9 10" key="1">
    <citation type="submission" date="2016-10" db="EMBL/GenBank/DDBJ databases">
        <authorList>
            <person name="de Groot N.N."/>
        </authorList>
    </citation>
    <scope>NUCLEOTIDE SEQUENCE [LARGE SCALE GENOMIC DNA]</scope>
    <source>
        <strain evidence="9 10">CGMCC 4.2023</strain>
    </source>
</reference>
<keyword evidence="5" id="KW-0804">Transcription</keyword>
<evidence type="ECO:0000256" key="2">
    <source>
        <dbReference type="ARBA" id="ARBA00023012"/>
    </source>
</evidence>
<evidence type="ECO:0000259" key="8">
    <source>
        <dbReference type="PROSITE" id="PS51755"/>
    </source>
</evidence>
<dbReference type="InterPro" id="IPR051677">
    <property type="entry name" value="AfsR-DnrI-RedD_regulator"/>
</dbReference>
<dbReference type="RefSeq" id="WP_160145015.1">
    <property type="nucleotide sequence ID" value="NZ_FNVU01000004.1"/>
</dbReference>
<dbReference type="AlphaFoldDB" id="A0A1H5YZF0"/>
<feature type="region of interest" description="Disordered" evidence="7">
    <location>
        <begin position="293"/>
        <end position="452"/>
    </location>
</feature>
<dbReference type="GO" id="GO:0000160">
    <property type="term" value="P:phosphorelay signal transduction system"/>
    <property type="evidence" value="ECO:0007669"/>
    <property type="project" value="UniProtKB-KW"/>
</dbReference>
<dbReference type="InterPro" id="IPR001867">
    <property type="entry name" value="OmpR/PhoB-type_DNA-bd"/>
</dbReference>
<name>A0A1H5YZF0_9ACTN</name>
<organism evidence="9 10">
    <name type="scientific">Actinacidiphila yanglinensis</name>
    <dbReference type="NCBI Taxonomy" id="310779"/>
    <lineage>
        <taxon>Bacteria</taxon>
        <taxon>Bacillati</taxon>
        <taxon>Actinomycetota</taxon>
        <taxon>Actinomycetes</taxon>
        <taxon>Kitasatosporales</taxon>
        <taxon>Streptomycetaceae</taxon>
        <taxon>Actinacidiphila</taxon>
    </lineage>
</organism>
<sequence length="1149" mass="119607">MRFGLLGTVTVSVDGDGDGDRDDGKEPARPIGSEKVRALLAALLSTPCRAVPLDSLKSALWGDTPPTTATASLHNHVARLRRVLREEGRDGSRLRAAPSGYVLDVADGEFDVWTFLGHHAAARVAHRAEDWTTVLTECGAALPLWRGDPLTDVPLRSDRLRALAAHLVEARLLTLEWYFDAELALGRHQGLAAELAGLAAANPLRETFHRQLMLVLHRTHRQAEALAVYHVLRRTLVDELGVEPDSAVQAAYREILAEPALIRCAPAAPPAPLGASRAGDSGEEIRSGLAQAARAAGVALPPRRTGRAGGEAFGRTGPPGRGGPAAQGSAAARGARGNGTDGGEVTDGSDGAARADGPGDAARTSTTPDRAGAPERFAPRHGPATAGPATSTSAGSGPRPRPDPETPPGPETATDPAATPAPASPSAPARAGAPHTRRPCPSQLPADTPDFTGRSAELATLLAALRGDGDPAERGPRVAVVSGMGGIGKTALAVRAAHLLRAEFPDGQLYADLRGFGAGSARCPSDLLARFLGDLCPDGQPLPEDPDDRAVLWRDALHGRRLLLMLDNAGDAAQVVPLLPGGGDVALVVTSRRTLAELPGATRLALDPLTVGEQRELLVALCGSRRVAAEPEAAEGVLAACGGLPLALRIAGARMAARPNWPLTALAERLDGPDGSRLHALSTGGLAVQDTFAMSYVAMRDSPIAAERAVARAFRMLGVWPGHGVDPSAAAALLGRESGPAADDVLEALVDAHLLQTPRPGRYGFHDLVGEYAAVCAFAELAPEERRSAVRRITVWYAASVAASLAVLAPEGHPLPPLEEQPVVPAAGFGSDEEALGWCVRELPAIRESIRTAIAHGWPDVAWRTAAGLFGYAQAYWWTGEWTACLEEAMACVTAGGDVLGQAWMHSRLGVAHCMAERYDVGLGHLHVARARFEAAGDQRGVAAVLTNLTGLHSGTGDYDLALDYGRRSLELHRSLGDFDRVATVLGNLGDTHLQAGDPKAAEDCFREALAAWRARGSVVSMARALGSLGEAQLALGRPAEAVEALTETLALLDRLGDRATAADVLEILGRAHLARGDRGAARACWEEAVDLARAHRLTAKEEAALRGLAGLGPDGPHDARADIGSGTSTDRGAGPGTEARTGTGGKQG</sequence>
<dbReference type="GO" id="GO:0006355">
    <property type="term" value="P:regulation of DNA-templated transcription"/>
    <property type="evidence" value="ECO:0007669"/>
    <property type="project" value="InterPro"/>
</dbReference>
<keyword evidence="3" id="KW-0805">Transcription regulation</keyword>
<dbReference type="GO" id="GO:0003677">
    <property type="term" value="F:DNA binding"/>
    <property type="evidence" value="ECO:0007669"/>
    <property type="project" value="UniProtKB-UniRule"/>
</dbReference>
<dbReference type="InterPro" id="IPR019734">
    <property type="entry name" value="TPR_rpt"/>
</dbReference>
<evidence type="ECO:0000256" key="4">
    <source>
        <dbReference type="ARBA" id="ARBA00023125"/>
    </source>
</evidence>
<dbReference type="PRINTS" id="PR00364">
    <property type="entry name" value="DISEASERSIST"/>
</dbReference>
<feature type="DNA-binding region" description="OmpR/PhoB-type" evidence="6">
    <location>
        <begin position="1"/>
        <end position="105"/>
    </location>
</feature>
<comment type="similarity">
    <text evidence="1">Belongs to the AfsR/DnrI/RedD regulatory family.</text>
</comment>
<protein>
    <submittedName>
        <fullName evidence="9">DNA-binding transcriptional activator of the SARP family</fullName>
    </submittedName>
</protein>
<proteinExistence type="inferred from homology"/>
<keyword evidence="4 6" id="KW-0238">DNA-binding</keyword>